<dbReference type="AlphaFoldDB" id="E7C697"/>
<reference evidence="1" key="1">
    <citation type="submission" date="2010-01" db="EMBL/GenBank/DDBJ databases">
        <title>Genome fragments of uncultured bacteria from the North Pacific subtropical Gyre.</title>
        <authorList>
            <person name="Pham V.D."/>
            <person name="Delong E.F."/>
        </authorList>
    </citation>
    <scope>NUCLEOTIDE SEQUENCE</scope>
</reference>
<sequence length="151" mass="16603">MSFQNFSPTGLLFCILIFLGGCESGMGVKPMPMNKGDSSKSAQASFSQFQDVPIPIGAEMDLDRTVILGARESWIGRLTLETSHNSVKLFNFFKQKTPEFGWQEITSIRSATSVLTYSQTNRVLTIQIIAKTLQGSEVVMTVSPRDQNTGS</sequence>
<accession>E7C697</accession>
<proteinExistence type="predicted"/>
<evidence type="ECO:0000313" key="1">
    <source>
        <dbReference type="EMBL" id="ADI22971.1"/>
    </source>
</evidence>
<name>E7C697_9BACT</name>
<protein>
    <submittedName>
        <fullName evidence="1">Uncharacterized protein</fullName>
    </submittedName>
</protein>
<dbReference type="EMBL" id="GU568002">
    <property type="protein sequence ID" value="ADI22971.1"/>
    <property type="molecule type" value="Genomic_DNA"/>
</dbReference>
<organism evidence="1">
    <name type="scientific">uncultured nuHF2 cluster bacterium HF0500_39O04</name>
    <dbReference type="NCBI Taxonomy" id="723590"/>
    <lineage>
        <taxon>Bacteria</taxon>
        <taxon>environmental samples</taxon>
    </lineage>
</organism>